<sequence>MAQRAIREFDAKRILAKNWKDYFGGEFEYDFKSILITPETDLDKIPEEHPWVKETPLVAKPDMLFGKRGKLGLVLYKINTPGDVTWEDVKKWIKEKMGEEIEIKGVKGKLTHFIVEPFIPHEQKEEYYVAMTLSEQGDKIFMSAFGGIEVEENWDKVKEVTIPILASEEEAFKLIEENIPEEIEDKKNYTEFVKRLYKYFKDLHFAYLEINPLVLKDNKVFPLDMVARLDDTAQFVAGRKWGDVTFPAGFGRELTPEEKYIKELDEKSGASLKLTVLNPEGRVWLLIAGGGASVVYSDTVADLGFVKELANYGEYSGNPSRTETREYVKTLFDLMTRQKHKSGKPKILIIGGAIANFTDVAKTFDGIIDAMKEYADKLKEVGVKIYVRRGGPNYEIGLARIKKAAEELGLPIEVYGPETHMTAIVKKALVDDEKAESSS</sequence>
<dbReference type="InterPro" id="IPR032263">
    <property type="entry name" value="Citrate-bd"/>
</dbReference>
<dbReference type="Gene3D" id="3.40.50.261">
    <property type="entry name" value="Succinyl-CoA synthetase domains"/>
    <property type="match status" value="1"/>
</dbReference>
<comment type="subcellular location">
    <subcellularLocation>
        <location evidence="1">Cytoplasm</location>
    </subcellularLocation>
</comment>
<evidence type="ECO:0000313" key="14">
    <source>
        <dbReference type="EMBL" id="HIP98070.1"/>
    </source>
</evidence>
<evidence type="ECO:0000256" key="4">
    <source>
        <dbReference type="ARBA" id="ARBA00022516"/>
    </source>
</evidence>
<proteinExistence type="predicted"/>
<evidence type="ECO:0000256" key="1">
    <source>
        <dbReference type="ARBA" id="ARBA00004496"/>
    </source>
</evidence>
<evidence type="ECO:0000259" key="12">
    <source>
        <dbReference type="Pfam" id="PF16114"/>
    </source>
</evidence>
<dbReference type="SUPFAM" id="SSF56059">
    <property type="entry name" value="Glutathione synthetase ATP-binding domain-like"/>
    <property type="match status" value="1"/>
</dbReference>
<dbReference type="GO" id="GO:0003878">
    <property type="term" value="F:ATP citrate synthase activity"/>
    <property type="evidence" value="ECO:0007669"/>
    <property type="project" value="UniProtKB-EC"/>
</dbReference>
<evidence type="ECO:0000259" key="13">
    <source>
        <dbReference type="Pfam" id="PF24948"/>
    </source>
</evidence>
<dbReference type="GO" id="GO:0004775">
    <property type="term" value="F:succinate-CoA ligase (ADP-forming) activity"/>
    <property type="evidence" value="ECO:0007669"/>
    <property type="project" value="TreeGrafter"/>
</dbReference>
<dbReference type="SUPFAM" id="SSF52210">
    <property type="entry name" value="Succinyl-CoA synthetase domains"/>
    <property type="match status" value="1"/>
</dbReference>
<gene>
    <name evidence="14" type="ORF">EYH37_01710</name>
</gene>
<keyword evidence="10" id="KW-0012">Acyltransferase</keyword>
<evidence type="ECO:0000313" key="15">
    <source>
        <dbReference type="Proteomes" id="UP000606463"/>
    </source>
</evidence>
<comment type="caution">
    <text evidence="14">The sequence shown here is derived from an EMBL/GenBank/DDBJ whole genome shotgun (WGS) entry which is preliminary data.</text>
</comment>
<keyword evidence="6" id="KW-0808">Transferase</keyword>
<evidence type="ECO:0000256" key="2">
    <source>
        <dbReference type="ARBA" id="ARBA00012639"/>
    </source>
</evidence>
<dbReference type="Proteomes" id="UP000606463">
    <property type="component" value="Unassembled WGS sequence"/>
</dbReference>
<dbReference type="GO" id="GO:0005524">
    <property type="term" value="F:ATP binding"/>
    <property type="evidence" value="ECO:0007669"/>
    <property type="project" value="UniProtKB-KW"/>
</dbReference>
<accession>A0A9D0YN70</accession>
<dbReference type="InterPro" id="IPR016102">
    <property type="entry name" value="Succinyl-CoA_synth-like"/>
</dbReference>
<evidence type="ECO:0000256" key="6">
    <source>
        <dbReference type="ARBA" id="ARBA00022679"/>
    </source>
</evidence>
<evidence type="ECO:0000256" key="10">
    <source>
        <dbReference type="ARBA" id="ARBA00023315"/>
    </source>
</evidence>
<dbReference type="Gene3D" id="3.30.470.110">
    <property type="match status" value="1"/>
</dbReference>
<dbReference type="InterPro" id="IPR056749">
    <property type="entry name" value="Citrate_synth_N"/>
</dbReference>
<dbReference type="FunFam" id="3.40.50.261:FF:000004">
    <property type="entry name" value="ATP-citrate synthase subunit"/>
    <property type="match status" value="1"/>
</dbReference>
<feature type="domain" description="ATP-citrate synthase citrate-binding" evidence="12">
    <location>
        <begin position="252"/>
        <end position="429"/>
    </location>
</feature>
<keyword evidence="4" id="KW-0444">Lipid biosynthesis</keyword>
<dbReference type="EC" id="2.3.3.8" evidence="2"/>
<keyword evidence="3" id="KW-0963">Cytoplasm</keyword>
<keyword evidence="9" id="KW-0443">Lipid metabolism</keyword>
<dbReference type="Pfam" id="PF16114">
    <property type="entry name" value="Citrate_bind"/>
    <property type="match status" value="1"/>
</dbReference>
<evidence type="ECO:0000256" key="9">
    <source>
        <dbReference type="ARBA" id="ARBA00023098"/>
    </source>
</evidence>
<dbReference type="GO" id="GO:0006104">
    <property type="term" value="P:succinyl-CoA metabolic process"/>
    <property type="evidence" value="ECO:0007669"/>
    <property type="project" value="TreeGrafter"/>
</dbReference>
<name>A0A9D0YN70_AQUAO</name>
<evidence type="ECO:0000256" key="11">
    <source>
        <dbReference type="ARBA" id="ARBA00047593"/>
    </source>
</evidence>
<dbReference type="PANTHER" id="PTHR11815:SF10">
    <property type="entry name" value="SUCCINATE--COA LIGASE [GDP-FORMING] SUBUNIT BETA, MITOCHONDRIAL"/>
    <property type="match status" value="1"/>
</dbReference>
<evidence type="ECO:0000256" key="8">
    <source>
        <dbReference type="ARBA" id="ARBA00022840"/>
    </source>
</evidence>
<organism evidence="14 15">
    <name type="scientific">Aquifex aeolicus</name>
    <dbReference type="NCBI Taxonomy" id="63363"/>
    <lineage>
        <taxon>Bacteria</taxon>
        <taxon>Pseudomonadati</taxon>
        <taxon>Aquificota</taxon>
        <taxon>Aquificia</taxon>
        <taxon>Aquificales</taxon>
        <taxon>Aquificaceae</taxon>
        <taxon>Aquifex</taxon>
    </lineage>
</organism>
<keyword evidence="8" id="KW-0067">ATP-binding</keyword>
<protein>
    <recommendedName>
        <fullName evidence="2">ATP citrate synthase</fullName>
        <ecNumber evidence="2">2.3.3.8</ecNumber>
    </recommendedName>
</protein>
<dbReference type="GO" id="GO:0006629">
    <property type="term" value="P:lipid metabolic process"/>
    <property type="evidence" value="ECO:0007669"/>
    <property type="project" value="UniProtKB-KW"/>
</dbReference>
<keyword evidence="7" id="KW-0547">Nucleotide-binding</keyword>
<evidence type="ECO:0000256" key="5">
    <source>
        <dbReference type="ARBA" id="ARBA00022553"/>
    </source>
</evidence>
<dbReference type="AlphaFoldDB" id="A0A9D0YN70"/>
<dbReference type="GO" id="GO:0042709">
    <property type="term" value="C:succinate-CoA ligase complex"/>
    <property type="evidence" value="ECO:0007669"/>
    <property type="project" value="TreeGrafter"/>
</dbReference>
<feature type="domain" description="ATP-citrate synthase ATP-grasp" evidence="13">
    <location>
        <begin position="2"/>
        <end position="241"/>
    </location>
</feature>
<evidence type="ECO:0000256" key="7">
    <source>
        <dbReference type="ARBA" id="ARBA00022741"/>
    </source>
</evidence>
<keyword evidence="5" id="KW-0597">Phosphoprotein</keyword>
<reference evidence="14" key="1">
    <citation type="journal article" date="2020" name="ISME J.">
        <title>Gammaproteobacteria mediating utilization of methyl-, sulfur- and petroleum organic compounds in deep ocean hydrothermal plumes.</title>
        <authorList>
            <person name="Zhou Z."/>
            <person name="Liu Y."/>
            <person name="Pan J."/>
            <person name="Cron B.R."/>
            <person name="Toner B.M."/>
            <person name="Anantharaman K."/>
            <person name="Breier J.A."/>
            <person name="Dick G.J."/>
            <person name="Li M."/>
        </authorList>
    </citation>
    <scope>NUCLEOTIDE SEQUENCE</scope>
    <source>
        <strain evidence="14">SZUA-1501</strain>
    </source>
</reference>
<evidence type="ECO:0000256" key="3">
    <source>
        <dbReference type="ARBA" id="ARBA00022490"/>
    </source>
</evidence>
<dbReference type="EMBL" id="DQVE01000015">
    <property type="protein sequence ID" value="HIP98070.1"/>
    <property type="molecule type" value="Genomic_DNA"/>
</dbReference>
<dbReference type="PANTHER" id="PTHR11815">
    <property type="entry name" value="SUCCINYL-COA SYNTHETASE BETA CHAIN"/>
    <property type="match status" value="1"/>
</dbReference>
<dbReference type="Pfam" id="PF24948">
    <property type="entry name" value="Citrate_synth_N"/>
    <property type="match status" value="1"/>
</dbReference>
<comment type="catalytic activity">
    <reaction evidence="11">
        <text>oxaloacetate + acetyl-CoA + ADP + phosphate = citrate + ATP + CoA</text>
        <dbReference type="Rhea" id="RHEA:21160"/>
        <dbReference type="ChEBI" id="CHEBI:16452"/>
        <dbReference type="ChEBI" id="CHEBI:16947"/>
        <dbReference type="ChEBI" id="CHEBI:30616"/>
        <dbReference type="ChEBI" id="CHEBI:43474"/>
        <dbReference type="ChEBI" id="CHEBI:57287"/>
        <dbReference type="ChEBI" id="CHEBI:57288"/>
        <dbReference type="ChEBI" id="CHEBI:456216"/>
        <dbReference type="EC" id="2.3.3.8"/>
    </reaction>
</comment>
<dbReference type="GO" id="GO:0006099">
    <property type="term" value="P:tricarboxylic acid cycle"/>
    <property type="evidence" value="ECO:0007669"/>
    <property type="project" value="TreeGrafter"/>
</dbReference>